<dbReference type="Pfam" id="PF00657">
    <property type="entry name" value="Lipase_GDSL"/>
    <property type="match status" value="1"/>
</dbReference>
<keyword evidence="2" id="KW-0378">Hydrolase</keyword>
<dbReference type="GO" id="GO:0016788">
    <property type="term" value="F:hydrolase activity, acting on ester bonds"/>
    <property type="evidence" value="ECO:0007669"/>
    <property type="project" value="InterPro"/>
</dbReference>
<dbReference type="STRING" id="3885.V7AMG9"/>
<protein>
    <recommendedName>
        <fullName evidence="6">GDSL esterase/lipase</fullName>
    </recommendedName>
</protein>
<sequence length="126" mass="14544">MHKQLESLKEYQQGMSALIGIWKTMMNQTLILIIVGGNDFVNNYLLMNSSARSRQYPLPDYVNFLISRYRRHLQKLYDLGGRRVLVTGTRPIVCAPAKLVMRCKNGECSPELQRVAALYNPQLEQR</sequence>
<evidence type="ECO:0000256" key="1">
    <source>
        <dbReference type="ARBA" id="ARBA00008668"/>
    </source>
</evidence>
<dbReference type="GO" id="GO:0016042">
    <property type="term" value="P:lipid catabolic process"/>
    <property type="evidence" value="ECO:0007669"/>
    <property type="project" value="UniProtKB-KW"/>
</dbReference>
<dbReference type="EMBL" id="CM002297">
    <property type="protein sequence ID" value="ESW06470.1"/>
    <property type="molecule type" value="Genomic_DNA"/>
</dbReference>
<dbReference type="OMA" id="NEECAAE"/>
<accession>V7AMG9</accession>
<proteinExistence type="inferred from homology"/>
<dbReference type="InterPro" id="IPR001087">
    <property type="entry name" value="GDSL"/>
</dbReference>
<gene>
    <name evidence="4" type="ORF">PHAVU_010G050400g</name>
</gene>
<reference evidence="5" key="1">
    <citation type="journal article" date="2014" name="Nat. Genet.">
        <title>A reference genome for common bean and genome-wide analysis of dual domestications.</title>
        <authorList>
            <person name="Schmutz J."/>
            <person name="McClean P.E."/>
            <person name="Mamidi S."/>
            <person name="Wu G.A."/>
            <person name="Cannon S.B."/>
            <person name="Grimwood J."/>
            <person name="Jenkins J."/>
            <person name="Shu S."/>
            <person name="Song Q."/>
            <person name="Chavarro C."/>
            <person name="Torres-Torres M."/>
            <person name="Geffroy V."/>
            <person name="Moghaddam S.M."/>
            <person name="Gao D."/>
            <person name="Abernathy B."/>
            <person name="Barry K."/>
            <person name="Blair M."/>
            <person name="Brick M.A."/>
            <person name="Chovatia M."/>
            <person name="Gepts P."/>
            <person name="Goodstein D.M."/>
            <person name="Gonzales M."/>
            <person name="Hellsten U."/>
            <person name="Hyten D.L."/>
            <person name="Jia G."/>
            <person name="Kelly J.D."/>
            <person name="Kudrna D."/>
            <person name="Lee R."/>
            <person name="Richard M.M."/>
            <person name="Miklas P.N."/>
            <person name="Osorno J.M."/>
            <person name="Rodrigues J."/>
            <person name="Thareau V."/>
            <person name="Urrea C.A."/>
            <person name="Wang M."/>
            <person name="Yu Y."/>
            <person name="Zhang M."/>
            <person name="Wing R.A."/>
            <person name="Cregan P.B."/>
            <person name="Rokhsar D.S."/>
            <person name="Jackson S.A."/>
        </authorList>
    </citation>
    <scope>NUCLEOTIDE SEQUENCE [LARGE SCALE GENOMIC DNA]</scope>
    <source>
        <strain evidence="5">cv. G19833</strain>
    </source>
</reference>
<evidence type="ECO:0000256" key="3">
    <source>
        <dbReference type="ARBA" id="ARBA00022963"/>
    </source>
</evidence>
<dbReference type="Gramene" id="ESW06470">
    <property type="protein sequence ID" value="ESW06470"/>
    <property type="gene ID" value="PHAVU_010G050400g"/>
</dbReference>
<keyword evidence="3" id="KW-0442">Lipid degradation</keyword>
<keyword evidence="3" id="KW-0443">Lipid metabolism</keyword>
<evidence type="ECO:0000313" key="5">
    <source>
        <dbReference type="Proteomes" id="UP000000226"/>
    </source>
</evidence>
<evidence type="ECO:0008006" key="6">
    <source>
        <dbReference type="Google" id="ProtNLM"/>
    </source>
</evidence>
<organism evidence="4 5">
    <name type="scientific">Phaseolus vulgaris</name>
    <name type="common">Kidney bean</name>
    <name type="synonym">French bean</name>
    <dbReference type="NCBI Taxonomy" id="3885"/>
    <lineage>
        <taxon>Eukaryota</taxon>
        <taxon>Viridiplantae</taxon>
        <taxon>Streptophyta</taxon>
        <taxon>Embryophyta</taxon>
        <taxon>Tracheophyta</taxon>
        <taxon>Spermatophyta</taxon>
        <taxon>Magnoliopsida</taxon>
        <taxon>eudicotyledons</taxon>
        <taxon>Gunneridae</taxon>
        <taxon>Pentapetalae</taxon>
        <taxon>rosids</taxon>
        <taxon>fabids</taxon>
        <taxon>Fabales</taxon>
        <taxon>Fabaceae</taxon>
        <taxon>Papilionoideae</taxon>
        <taxon>50 kb inversion clade</taxon>
        <taxon>NPAAA clade</taxon>
        <taxon>indigoferoid/millettioid clade</taxon>
        <taxon>Phaseoleae</taxon>
        <taxon>Phaseolus</taxon>
    </lineage>
</organism>
<dbReference type="AlphaFoldDB" id="V7AMG9"/>
<dbReference type="InterPro" id="IPR036514">
    <property type="entry name" value="SGNH_hydro_sf"/>
</dbReference>
<dbReference type="InterPro" id="IPR051058">
    <property type="entry name" value="GDSL_Est/Lipase"/>
</dbReference>
<dbReference type="PANTHER" id="PTHR45648:SF181">
    <property type="entry name" value="GDSL-LIKE LIPASE_ACYLHYDROLASE"/>
    <property type="match status" value="1"/>
</dbReference>
<comment type="similarity">
    <text evidence="1">Belongs to the 'GDSL' lipolytic enzyme family.</text>
</comment>
<dbReference type="Gene3D" id="3.40.50.1110">
    <property type="entry name" value="SGNH hydrolase"/>
    <property type="match status" value="1"/>
</dbReference>
<keyword evidence="5" id="KW-1185">Reference proteome</keyword>
<dbReference type="PANTHER" id="PTHR45648">
    <property type="entry name" value="GDSL LIPASE/ACYLHYDROLASE FAMILY PROTEIN (AFU_ORTHOLOGUE AFUA_4G14700)"/>
    <property type="match status" value="1"/>
</dbReference>
<name>V7AMG9_PHAVU</name>
<evidence type="ECO:0000256" key="2">
    <source>
        <dbReference type="ARBA" id="ARBA00022801"/>
    </source>
</evidence>
<dbReference type="Proteomes" id="UP000000226">
    <property type="component" value="Chromosome 10"/>
</dbReference>
<dbReference type="eggNOG" id="ENOG502QQP0">
    <property type="taxonomic scope" value="Eukaryota"/>
</dbReference>
<evidence type="ECO:0000313" key="4">
    <source>
        <dbReference type="EMBL" id="ESW06470.1"/>
    </source>
</evidence>
<dbReference type="OrthoDB" id="1600564at2759"/>